<dbReference type="GO" id="GO:0016627">
    <property type="term" value="F:oxidoreductase activity, acting on the CH-CH group of donors"/>
    <property type="evidence" value="ECO:0007669"/>
    <property type="project" value="InterPro"/>
</dbReference>
<sequence length="409" mass="42507">MPLDTPSLAAAPFGGSDDAPLTDPSLADPSLITALAAAFARRAAEHDAAASFPFENIDRLHVAGLLALVAPPSAGGGGGGLTDALAVVNGIARGEPSTALVLVLHYVIHSQLHRGPAWPEALRERIARSAATDGGLINILRVEPELGTPHRGGLPASVARKVPGGWRISGTKIYSTGIPALSWLGVWARTDEAEPRVGIWVVPRGSGLAAQGIEVRETWNHIGMRASGSHEVVFKDVFVPDDHAGELRPPADCPAPDPAATAWMATLFSGVYDGIARSARDWLVSFLHARKPTALGGASLATVPRLQEALGGIEALLLTNRVLLRSLSAAVDGGTPPASSDSLLIKHTVTSNAIDAVARALEITGNPGLSRDNPLERHHRDVLCARVHTPQSDMILSGAGRAALAGGRL</sequence>
<dbReference type="CDD" id="cd00567">
    <property type="entry name" value="ACAD"/>
    <property type="match status" value="1"/>
</dbReference>
<protein>
    <submittedName>
        <fullName evidence="7">Acyl-CoA dehydrogenase</fullName>
    </submittedName>
</protein>
<feature type="domain" description="Acyl-CoA dehydrogenase/oxidase N-terminal" evidence="5">
    <location>
        <begin position="38"/>
        <end position="108"/>
    </location>
</feature>
<dbReference type="PIRSF" id="PIRSF016578">
    <property type="entry name" value="HsaA"/>
    <property type="match status" value="1"/>
</dbReference>
<keyword evidence="1" id="KW-0285">Flavoprotein</keyword>
<evidence type="ECO:0000256" key="3">
    <source>
        <dbReference type="SAM" id="MobiDB-lite"/>
    </source>
</evidence>
<accession>A0A431VAE4</accession>
<gene>
    <name evidence="7" type="ORF">EJ903_24385</name>
</gene>
<dbReference type="InterPro" id="IPR046373">
    <property type="entry name" value="Acyl-CoA_Oxase/DH_mid-dom_sf"/>
</dbReference>
<keyword evidence="2" id="KW-0560">Oxidoreductase</keyword>
<dbReference type="Gene3D" id="1.10.540.10">
    <property type="entry name" value="Acyl-CoA dehydrogenase/oxidase, N-terminal domain"/>
    <property type="match status" value="1"/>
</dbReference>
<dbReference type="InterPro" id="IPR013107">
    <property type="entry name" value="Acyl-CoA_DH_C"/>
</dbReference>
<comment type="caution">
    <text evidence="7">The sequence shown here is derived from an EMBL/GenBank/DDBJ whole genome shotgun (WGS) entry which is preliminary data.</text>
</comment>
<feature type="domain" description="Acyl-CoA dehydrogenase C-terminal" evidence="6">
    <location>
        <begin position="269"/>
        <end position="389"/>
    </location>
</feature>
<reference evidence="7 8" key="1">
    <citation type="submission" date="2018-12" db="EMBL/GenBank/DDBJ databases">
        <authorList>
            <person name="Yang Y."/>
        </authorList>
    </citation>
    <scope>NUCLEOTIDE SEQUENCE [LARGE SCALE GENOMIC DNA]</scope>
    <source>
        <strain evidence="7 8">L-25-5w-1</strain>
    </source>
</reference>
<feature type="region of interest" description="Disordered" evidence="3">
    <location>
        <begin position="1"/>
        <end position="20"/>
    </location>
</feature>
<dbReference type="EMBL" id="RXMA01000043">
    <property type="protein sequence ID" value="RTR13812.1"/>
    <property type="molecule type" value="Genomic_DNA"/>
</dbReference>
<dbReference type="InterPro" id="IPR013786">
    <property type="entry name" value="AcylCoA_DH/ox_N"/>
</dbReference>
<dbReference type="RefSeq" id="WP_126620401.1">
    <property type="nucleotide sequence ID" value="NZ_JBHUCY010000067.1"/>
</dbReference>
<dbReference type="SUPFAM" id="SSF56645">
    <property type="entry name" value="Acyl-CoA dehydrogenase NM domain-like"/>
    <property type="match status" value="1"/>
</dbReference>
<evidence type="ECO:0000313" key="7">
    <source>
        <dbReference type="EMBL" id="RTR13812.1"/>
    </source>
</evidence>
<feature type="domain" description="Acyl-CoA oxidase/dehydrogenase middle" evidence="4">
    <location>
        <begin position="157"/>
        <end position="237"/>
    </location>
</feature>
<dbReference type="GO" id="GO:0050660">
    <property type="term" value="F:flavin adenine dinucleotide binding"/>
    <property type="evidence" value="ECO:0007669"/>
    <property type="project" value="InterPro"/>
</dbReference>
<dbReference type="InterPro" id="IPR006091">
    <property type="entry name" value="Acyl-CoA_Oxase/DH_mid-dom"/>
</dbReference>
<evidence type="ECO:0000259" key="6">
    <source>
        <dbReference type="Pfam" id="PF08028"/>
    </source>
</evidence>
<dbReference type="PANTHER" id="PTHR43831">
    <property type="entry name" value="ISOBUTYRYL-COA DEHYDROGENASE"/>
    <property type="match status" value="1"/>
</dbReference>
<evidence type="ECO:0000256" key="2">
    <source>
        <dbReference type="ARBA" id="ARBA00023002"/>
    </source>
</evidence>
<evidence type="ECO:0000256" key="1">
    <source>
        <dbReference type="ARBA" id="ARBA00022630"/>
    </source>
</evidence>
<dbReference type="Gene3D" id="2.40.110.10">
    <property type="entry name" value="Butyryl-CoA Dehydrogenase, subunit A, domain 2"/>
    <property type="match status" value="1"/>
</dbReference>
<dbReference type="SUPFAM" id="SSF47203">
    <property type="entry name" value="Acyl-CoA dehydrogenase C-terminal domain-like"/>
    <property type="match status" value="1"/>
</dbReference>
<dbReference type="Pfam" id="PF02770">
    <property type="entry name" value="Acyl-CoA_dh_M"/>
    <property type="match status" value="1"/>
</dbReference>
<dbReference type="Gene3D" id="1.20.140.10">
    <property type="entry name" value="Butyryl-CoA Dehydrogenase, subunit A, domain 3"/>
    <property type="match status" value="1"/>
</dbReference>
<dbReference type="InterPro" id="IPR037069">
    <property type="entry name" value="AcylCoA_DH/ox_N_sf"/>
</dbReference>
<evidence type="ECO:0000259" key="4">
    <source>
        <dbReference type="Pfam" id="PF02770"/>
    </source>
</evidence>
<dbReference type="InterPro" id="IPR052547">
    <property type="entry name" value="Mito_Isobutyryl-CoADH"/>
</dbReference>
<dbReference type="Pfam" id="PF08028">
    <property type="entry name" value="Acyl-CoA_dh_2"/>
    <property type="match status" value="1"/>
</dbReference>
<dbReference type="AlphaFoldDB" id="A0A431VAE4"/>
<keyword evidence="8" id="KW-1185">Reference proteome</keyword>
<evidence type="ECO:0000259" key="5">
    <source>
        <dbReference type="Pfam" id="PF02771"/>
    </source>
</evidence>
<evidence type="ECO:0000313" key="8">
    <source>
        <dbReference type="Proteomes" id="UP000277007"/>
    </source>
</evidence>
<dbReference type="PANTHER" id="PTHR43831:SF1">
    <property type="entry name" value="ISOBUTYRYL-COA DEHYDROGENASE, MITOCHONDRIAL"/>
    <property type="match status" value="1"/>
</dbReference>
<dbReference type="Proteomes" id="UP000277007">
    <property type="component" value="Unassembled WGS sequence"/>
</dbReference>
<proteinExistence type="predicted"/>
<name>A0A431VAE4_9PROT</name>
<dbReference type="InterPro" id="IPR036250">
    <property type="entry name" value="AcylCo_DH-like_C"/>
</dbReference>
<dbReference type="OrthoDB" id="2986495at2"/>
<dbReference type="Pfam" id="PF02771">
    <property type="entry name" value="Acyl-CoA_dh_N"/>
    <property type="match status" value="1"/>
</dbReference>
<organism evidence="7 8">
    <name type="scientific">Azospirillum griseum</name>
    <dbReference type="NCBI Taxonomy" id="2496639"/>
    <lineage>
        <taxon>Bacteria</taxon>
        <taxon>Pseudomonadati</taxon>
        <taxon>Pseudomonadota</taxon>
        <taxon>Alphaproteobacteria</taxon>
        <taxon>Rhodospirillales</taxon>
        <taxon>Azospirillaceae</taxon>
        <taxon>Azospirillum</taxon>
    </lineage>
</organism>
<dbReference type="InterPro" id="IPR009100">
    <property type="entry name" value="AcylCoA_DH/oxidase_NM_dom_sf"/>
</dbReference>